<dbReference type="InterPro" id="IPR003598">
    <property type="entry name" value="Ig_sub2"/>
</dbReference>
<dbReference type="GO" id="GO:0050808">
    <property type="term" value="P:synapse organization"/>
    <property type="evidence" value="ECO:0007669"/>
    <property type="project" value="TreeGrafter"/>
</dbReference>
<dbReference type="Proteomes" id="UP000675881">
    <property type="component" value="Chromosome 3"/>
</dbReference>
<dbReference type="SMART" id="SM00408">
    <property type="entry name" value="IGc2"/>
    <property type="match status" value="2"/>
</dbReference>
<dbReference type="InterPro" id="IPR003599">
    <property type="entry name" value="Ig_sub"/>
</dbReference>
<dbReference type="EMBL" id="HG994582">
    <property type="protein sequence ID" value="CAF2890722.1"/>
    <property type="molecule type" value="Genomic_DNA"/>
</dbReference>
<dbReference type="CDD" id="cd00096">
    <property type="entry name" value="Ig"/>
    <property type="match status" value="1"/>
</dbReference>
<accession>A0A7R8CV39</accession>
<protein>
    <submittedName>
        <fullName evidence="2">(salmon louse) hypothetical protein</fullName>
    </submittedName>
</protein>
<dbReference type="AlphaFoldDB" id="A0A7R8CV39"/>
<dbReference type="Pfam" id="PF07679">
    <property type="entry name" value="I-set"/>
    <property type="match status" value="1"/>
</dbReference>
<dbReference type="PANTHER" id="PTHR23279">
    <property type="entry name" value="DEFECTIVE PROBOSCIS EXTENSION RESPONSE DPR -RELATED"/>
    <property type="match status" value="1"/>
</dbReference>
<dbReference type="InterPro" id="IPR007110">
    <property type="entry name" value="Ig-like_dom"/>
</dbReference>
<dbReference type="InterPro" id="IPR013098">
    <property type="entry name" value="Ig_I-set"/>
</dbReference>
<dbReference type="GO" id="GO:0032589">
    <property type="term" value="C:neuron projection membrane"/>
    <property type="evidence" value="ECO:0007669"/>
    <property type="project" value="TreeGrafter"/>
</dbReference>
<dbReference type="Pfam" id="PF13927">
    <property type="entry name" value="Ig_3"/>
    <property type="match status" value="1"/>
</dbReference>
<evidence type="ECO:0000259" key="1">
    <source>
        <dbReference type="PROSITE" id="PS50835"/>
    </source>
</evidence>
<evidence type="ECO:0000313" key="3">
    <source>
        <dbReference type="Proteomes" id="UP000675881"/>
    </source>
</evidence>
<dbReference type="PANTHER" id="PTHR23279:SF3">
    <property type="entry name" value="DEFECTIVE PROBOSCIS EXTENSION RESPONSE 18"/>
    <property type="match status" value="1"/>
</dbReference>
<dbReference type="OrthoDB" id="6346662at2759"/>
<dbReference type="SUPFAM" id="SSF48726">
    <property type="entry name" value="Immunoglobulin"/>
    <property type="match status" value="2"/>
</dbReference>
<dbReference type="PROSITE" id="PS50835">
    <property type="entry name" value="IG_LIKE"/>
    <property type="match status" value="2"/>
</dbReference>
<gene>
    <name evidence="2" type="ORF">LSAA_7535</name>
</gene>
<keyword evidence="3" id="KW-1185">Reference proteome</keyword>
<dbReference type="Gene3D" id="2.60.40.10">
    <property type="entry name" value="Immunoglobulins"/>
    <property type="match status" value="2"/>
</dbReference>
<evidence type="ECO:0000313" key="2">
    <source>
        <dbReference type="EMBL" id="CAF2890722.1"/>
    </source>
</evidence>
<dbReference type="InterPro" id="IPR037448">
    <property type="entry name" value="Zig-8"/>
</dbReference>
<reference evidence="2" key="1">
    <citation type="submission" date="2021-02" db="EMBL/GenBank/DDBJ databases">
        <authorList>
            <person name="Bekaert M."/>
        </authorList>
    </citation>
    <scope>NUCLEOTIDE SEQUENCE</scope>
    <source>
        <strain evidence="2">IoA-00</strain>
    </source>
</reference>
<name>A0A7R8CV39_LEPSM</name>
<dbReference type="SMART" id="SM00409">
    <property type="entry name" value="IG"/>
    <property type="match status" value="2"/>
</dbReference>
<feature type="domain" description="Ig-like" evidence="1">
    <location>
        <begin position="155"/>
        <end position="269"/>
    </location>
</feature>
<feature type="domain" description="Ig-like" evidence="1">
    <location>
        <begin position="73"/>
        <end position="151"/>
    </location>
</feature>
<dbReference type="InterPro" id="IPR013783">
    <property type="entry name" value="Ig-like_fold"/>
</dbReference>
<proteinExistence type="predicted"/>
<dbReference type="InterPro" id="IPR036179">
    <property type="entry name" value="Ig-like_dom_sf"/>
</dbReference>
<organism evidence="2 3">
    <name type="scientific">Lepeophtheirus salmonis</name>
    <name type="common">Salmon louse</name>
    <name type="synonym">Caligus salmonis</name>
    <dbReference type="NCBI Taxonomy" id="72036"/>
    <lineage>
        <taxon>Eukaryota</taxon>
        <taxon>Metazoa</taxon>
        <taxon>Ecdysozoa</taxon>
        <taxon>Arthropoda</taxon>
        <taxon>Crustacea</taxon>
        <taxon>Multicrustacea</taxon>
        <taxon>Hexanauplia</taxon>
        <taxon>Copepoda</taxon>
        <taxon>Siphonostomatoida</taxon>
        <taxon>Caligidae</taxon>
        <taxon>Lepeophtheirus</taxon>
    </lineage>
</organism>
<sequence length="367" mass="42009">MDSEEAMIQLVMRSINLYFFIRFVILISLGCSGENKDNNKNVDNWLDGLLGSKFKQGVYSAAFENENGTTYSIRDGDTALLDCKVYLRHNKTVSWLRHGAKNSLELLTVGDSTYTGDSRINVSYKYPNNYRLNITNVKKKSDAGRYVCQISTFPPKGLFTYLKVEDALLELIDSNYEAMMEQFYNPGSEIALTCIIRSREDWATDVMWMKENTLLDLYSKPSISIGMQVEAEHVLSRLWIREASLSDSGNYSCIIQRKENIQFPRAKVNVHVVEACTVPSEIFPYCFSPSGGDPRPERHVKESLPFFNVLFHLHLSAMTIHLSLLFLSWRRAFSFTSSFSSSKKFDENKRPLLYKTSHLSLLILPKT</sequence>